<dbReference type="InterPro" id="IPR050951">
    <property type="entry name" value="Retrovirus_Pol_polyprotein"/>
</dbReference>
<dbReference type="EMBL" id="CAJOBD010001626">
    <property type="protein sequence ID" value="CAF3818216.1"/>
    <property type="molecule type" value="Genomic_DNA"/>
</dbReference>
<evidence type="ECO:0000256" key="4">
    <source>
        <dbReference type="ARBA" id="ARBA00022759"/>
    </source>
</evidence>
<dbReference type="InterPro" id="IPR041588">
    <property type="entry name" value="Integrase_H2C2"/>
</dbReference>
<dbReference type="InterPro" id="IPR021109">
    <property type="entry name" value="Peptidase_aspartic_dom_sf"/>
</dbReference>
<protein>
    <recommendedName>
        <fullName evidence="7">Integrase catalytic domain-containing protein</fullName>
    </recommendedName>
</protein>
<dbReference type="Gene3D" id="3.30.420.10">
    <property type="entry name" value="Ribonuclease H-like superfamily/Ribonuclease H"/>
    <property type="match status" value="1"/>
</dbReference>
<dbReference type="InterPro" id="IPR036397">
    <property type="entry name" value="RNaseH_sf"/>
</dbReference>
<dbReference type="InterPro" id="IPR012337">
    <property type="entry name" value="RNaseH-like_sf"/>
</dbReference>
<feature type="region of interest" description="Disordered" evidence="6">
    <location>
        <begin position="235"/>
        <end position="277"/>
    </location>
</feature>
<comment type="caution">
    <text evidence="8">The sequence shown here is derived from an EMBL/GenBank/DDBJ whole genome shotgun (WGS) entry which is preliminary data.</text>
</comment>
<dbReference type="PANTHER" id="PTHR37984">
    <property type="entry name" value="PROTEIN CBG26694"/>
    <property type="match status" value="1"/>
</dbReference>
<dbReference type="InterPro" id="IPR043502">
    <property type="entry name" value="DNA/RNA_pol_sf"/>
</dbReference>
<reference evidence="8" key="1">
    <citation type="submission" date="2021-02" db="EMBL/GenBank/DDBJ databases">
        <authorList>
            <person name="Nowell W R."/>
        </authorList>
    </citation>
    <scope>NUCLEOTIDE SEQUENCE</scope>
</reference>
<evidence type="ECO:0000313" key="9">
    <source>
        <dbReference type="Proteomes" id="UP000663836"/>
    </source>
</evidence>
<keyword evidence="2" id="KW-0548">Nucleotidyltransferase</keyword>
<evidence type="ECO:0000256" key="3">
    <source>
        <dbReference type="ARBA" id="ARBA00022722"/>
    </source>
</evidence>
<evidence type="ECO:0000256" key="6">
    <source>
        <dbReference type="SAM" id="MobiDB-lite"/>
    </source>
</evidence>
<dbReference type="Pfam" id="PF17921">
    <property type="entry name" value="Integrase_H2C2"/>
    <property type="match status" value="1"/>
</dbReference>
<name>A0A819CF42_9BILA</name>
<evidence type="ECO:0000256" key="5">
    <source>
        <dbReference type="ARBA" id="ARBA00023268"/>
    </source>
</evidence>
<evidence type="ECO:0000256" key="2">
    <source>
        <dbReference type="ARBA" id="ARBA00022695"/>
    </source>
</evidence>
<dbReference type="SUPFAM" id="SSF56672">
    <property type="entry name" value="DNA/RNA polymerases"/>
    <property type="match status" value="1"/>
</dbReference>
<proteinExistence type="predicted"/>
<dbReference type="Proteomes" id="UP000663836">
    <property type="component" value="Unassembled WGS sequence"/>
</dbReference>
<organism evidence="8 9">
    <name type="scientific">Rotaria sordida</name>
    <dbReference type="NCBI Taxonomy" id="392033"/>
    <lineage>
        <taxon>Eukaryota</taxon>
        <taxon>Metazoa</taxon>
        <taxon>Spiralia</taxon>
        <taxon>Gnathifera</taxon>
        <taxon>Rotifera</taxon>
        <taxon>Eurotatoria</taxon>
        <taxon>Bdelloidea</taxon>
        <taxon>Philodinida</taxon>
        <taxon>Philodinidae</taxon>
        <taxon>Rotaria</taxon>
    </lineage>
</organism>
<dbReference type="AlphaFoldDB" id="A0A819CF42"/>
<dbReference type="GO" id="GO:0016779">
    <property type="term" value="F:nucleotidyltransferase activity"/>
    <property type="evidence" value="ECO:0007669"/>
    <property type="project" value="UniProtKB-KW"/>
</dbReference>
<evidence type="ECO:0000259" key="7">
    <source>
        <dbReference type="PROSITE" id="PS50994"/>
    </source>
</evidence>
<dbReference type="PANTHER" id="PTHR37984:SF5">
    <property type="entry name" value="PROTEIN NYNRIN-LIKE"/>
    <property type="match status" value="1"/>
</dbReference>
<dbReference type="Pfam" id="PF17919">
    <property type="entry name" value="RT_RNaseH_2"/>
    <property type="match status" value="1"/>
</dbReference>
<evidence type="ECO:0000256" key="1">
    <source>
        <dbReference type="ARBA" id="ARBA00022679"/>
    </source>
</evidence>
<keyword evidence="4" id="KW-0255">Endonuclease</keyword>
<dbReference type="PROSITE" id="PS50994">
    <property type="entry name" value="INTEGRASE"/>
    <property type="match status" value="1"/>
</dbReference>
<dbReference type="InterPro" id="IPR041577">
    <property type="entry name" value="RT_RNaseH_2"/>
</dbReference>
<evidence type="ECO:0000313" key="8">
    <source>
        <dbReference type="EMBL" id="CAF3818216.1"/>
    </source>
</evidence>
<sequence>MDGVASSSLHRNLWALNTSLLYLNVIVNNKKMKVMMDTGATRSFISIKTLDHPMLMKNLTKTNRHKFEWDASQSQVFSQLKQLLITSPLFLDFSDDNYSVILTMDASEIGIGGTLQQNIDDEIKNLYYHSQITSSTQQRYDSMELKALAIWLCFQRMRSYLLGKSIIIYTDHCPLCQHNCLADYLSRHPIQNDEEIFDEDYSISMVFQGEPLEMVYAPVNHPPVVGAVVTGSKMKQIKQQQNENGKITPPTVNDISSSSSEDKIEHSNKSPSHLITPNNFDITQIKLEQSKDSNIQKKIKEVMQDLTKHPYVVTDGLLYKLVLINVASNNNKKKWSFWYSTNIFKKLKNKFWWSNMKQSIIQHIQSCLPCQQHNISRTKKPDRLNPIRTLEGPFQLIGIDYCGPFKPTPRGNQYVLCITHYFTRWITAIALSDCSAQITAQTLFNNYICQYGVPLAILSDQGTHFKNQLMESIAKLIDYNHIFSSVYHPQCNEMIERFNAAFVPQIVKLQYLENNNWDEFLSLVVLAYNIGIHATTNYSPFQLQFGQEPRLPTDEPSLSFAFNKPNDYYVRLEKNLLIIQQHARDNIIHRQRQ</sequence>
<keyword evidence="4" id="KW-0378">Hydrolase</keyword>
<feature type="domain" description="Integrase catalytic" evidence="7">
    <location>
        <begin position="389"/>
        <end position="548"/>
    </location>
</feature>
<dbReference type="FunFam" id="3.30.420.10:FF:000032">
    <property type="entry name" value="Retrovirus-related Pol polyprotein from transposon 297-like Protein"/>
    <property type="match status" value="1"/>
</dbReference>
<keyword evidence="5" id="KW-0511">Multifunctional enzyme</keyword>
<dbReference type="Gene3D" id="2.40.70.10">
    <property type="entry name" value="Acid Proteases"/>
    <property type="match status" value="1"/>
</dbReference>
<dbReference type="InterPro" id="IPR001584">
    <property type="entry name" value="Integrase_cat-core"/>
</dbReference>
<dbReference type="Gene3D" id="1.10.340.70">
    <property type="match status" value="1"/>
</dbReference>
<feature type="compositionally biased region" description="Polar residues" evidence="6">
    <location>
        <begin position="237"/>
        <end position="255"/>
    </location>
</feature>
<keyword evidence="3" id="KW-0540">Nuclease</keyword>
<dbReference type="GO" id="GO:0004519">
    <property type="term" value="F:endonuclease activity"/>
    <property type="evidence" value="ECO:0007669"/>
    <property type="project" value="UniProtKB-KW"/>
</dbReference>
<dbReference type="Pfam" id="PF00665">
    <property type="entry name" value="rve"/>
    <property type="match status" value="1"/>
</dbReference>
<dbReference type="SUPFAM" id="SSF53098">
    <property type="entry name" value="Ribonuclease H-like"/>
    <property type="match status" value="1"/>
</dbReference>
<dbReference type="GO" id="GO:0015074">
    <property type="term" value="P:DNA integration"/>
    <property type="evidence" value="ECO:0007669"/>
    <property type="project" value="InterPro"/>
</dbReference>
<accession>A0A819CF42</accession>
<keyword evidence="1" id="KW-0808">Transferase</keyword>
<gene>
    <name evidence="8" type="ORF">JBS370_LOCUS16291</name>
</gene>
<dbReference type="GO" id="GO:0003676">
    <property type="term" value="F:nucleic acid binding"/>
    <property type="evidence" value="ECO:0007669"/>
    <property type="project" value="InterPro"/>
</dbReference>